<dbReference type="OrthoDB" id="442863at2759"/>
<reference evidence="1" key="1">
    <citation type="submission" date="2021-06" db="EMBL/GenBank/DDBJ databases">
        <authorList>
            <person name="Kallberg Y."/>
            <person name="Tangrot J."/>
            <person name="Rosling A."/>
        </authorList>
    </citation>
    <scope>NUCLEOTIDE SEQUENCE</scope>
    <source>
        <strain evidence="1">IN212</strain>
    </source>
</reference>
<dbReference type="AlphaFoldDB" id="A0A9N9JEP1"/>
<gene>
    <name evidence="1" type="ORF">RFULGI_LOCUS15175</name>
</gene>
<organism evidence="1 2">
    <name type="scientific">Racocetra fulgida</name>
    <dbReference type="NCBI Taxonomy" id="60492"/>
    <lineage>
        <taxon>Eukaryota</taxon>
        <taxon>Fungi</taxon>
        <taxon>Fungi incertae sedis</taxon>
        <taxon>Mucoromycota</taxon>
        <taxon>Glomeromycotina</taxon>
        <taxon>Glomeromycetes</taxon>
        <taxon>Diversisporales</taxon>
        <taxon>Gigasporaceae</taxon>
        <taxon>Racocetra</taxon>
    </lineage>
</organism>
<protein>
    <submittedName>
        <fullName evidence="1">4582_t:CDS:1</fullName>
    </submittedName>
</protein>
<dbReference type="Proteomes" id="UP000789396">
    <property type="component" value="Unassembled WGS sequence"/>
</dbReference>
<sequence length="107" mass="12667">AKNIKLLETYCFPICPDNVEEFLVKLQAQIRDLFEKRSVPLLPEFNTCWNLKQALVNVRINLLARGCPRWNAIIYKIGKKDTYQKWKKKIKKSDSNRDLLTEEIDNK</sequence>
<feature type="non-terminal residue" evidence="1">
    <location>
        <position position="107"/>
    </location>
</feature>
<accession>A0A9N9JEP1</accession>
<keyword evidence="2" id="KW-1185">Reference proteome</keyword>
<proteinExistence type="predicted"/>
<evidence type="ECO:0000313" key="2">
    <source>
        <dbReference type="Proteomes" id="UP000789396"/>
    </source>
</evidence>
<feature type="non-terminal residue" evidence="1">
    <location>
        <position position="1"/>
    </location>
</feature>
<dbReference type="EMBL" id="CAJVPZ010047565">
    <property type="protein sequence ID" value="CAG8772707.1"/>
    <property type="molecule type" value="Genomic_DNA"/>
</dbReference>
<evidence type="ECO:0000313" key="1">
    <source>
        <dbReference type="EMBL" id="CAG8772707.1"/>
    </source>
</evidence>
<name>A0A9N9JEP1_9GLOM</name>
<comment type="caution">
    <text evidence="1">The sequence shown here is derived from an EMBL/GenBank/DDBJ whole genome shotgun (WGS) entry which is preliminary data.</text>
</comment>